<dbReference type="Pfam" id="PF00069">
    <property type="entry name" value="Pkinase"/>
    <property type="match status" value="1"/>
</dbReference>
<reference evidence="7 8" key="1">
    <citation type="submission" date="2014-04" db="EMBL/GenBank/DDBJ databases">
        <title>Genome assembly of Hyalangium minutum DSM 14724.</title>
        <authorList>
            <person name="Sharma G."/>
            <person name="Subramanian S."/>
        </authorList>
    </citation>
    <scope>NUCLEOTIDE SEQUENCE [LARGE SCALE GENOMIC DNA]</scope>
    <source>
        <strain evidence="7 8">DSM 14724</strain>
    </source>
</reference>
<dbReference type="GO" id="GO:0005524">
    <property type="term" value="F:ATP binding"/>
    <property type="evidence" value="ECO:0007669"/>
    <property type="project" value="UniProtKB-KW"/>
</dbReference>
<gene>
    <name evidence="7" type="ORF">DB31_6331</name>
</gene>
<accession>A0A085WNU3</accession>
<keyword evidence="1" id="KW-0808">Transferase</keyword>
<dbReference type="InterPro" id="IPR008266">
    <property type="entry name" value="Tyr_kinase_AS"/>
</dbReference>
<feature type="compositionally biased region" description="Basic residues" evidence="5">
    <location>
        <begin position="478"/>
        <end position="487"/>
    </location>
</feature>
<evidence type="ECO:0000313" key="8">
    <source>
        <dbReference type="Proteomes" id="UP000028725"/>
    </source>
</evidence>
<evidence type="ECO:0000256" key="4">
    <source>
        <dbReference type="ARBA" id="ARBA00022840"/>
    </source>
</evidence>
<keyword evidence="3" id="KW-0418">Kinase</keyword>
<proteinExistence type="predicted"/>
<dbReference type="InterPro" id="IPR000719">
    <property type="entry name" value="Prot_kinase_dom"/>
</dbReference>
<evidence type="ECO:0000256" key="3">
    <source>
        <dbReference type="ARBA" id="ARBA00022777"/>
    </source>
</evidence>
<dbReference type="AlphaFoldDB" id="A0A085WNU3"/>
<dbReference type="Gene3D" id="1.10.510.10">
    <property type="entry name" value="Transferase(Phosphotransferase) domain 1"/>
    <property type="match status" value="1"/>
</dbReference>
<dbReference type="PROSITE" id="PS50011">
    <property type="entry name" value="PROTEIN_KINASE_DOM"/>
    <property type="match status" value="1"/>
</dbReference>
<dbReference type="Proteomes" id="UP000028725">
    <property type="component" value="Unassembled WGS sequence"/>
</dbReference>
<keyword evidence="4" id="KW-0067">ATP-binding</keyword>
<comment type="caution">
    <text evidence="7">The sequence shown here is derived from an EMBL/GenBank/DDBJ whole genome shotgun (WGS) entry which is preliminary data.</text>
</comment>
<dbReference type="Gene3D" id="3.30.200.20">
    <property type="entry name" value="Phosphorylase Kinase, domain 1"/>
    <property type="match status" value="1"/>
</dbReference>
<feature type="region of interest" description="Disordered" evidence="5">
    <location>
        <begin position="435"/>
        <end position="496"/>
    </location>
</feature>
<feature type="domain" description="Protein kinase" evidence="6">
    <location>
        <begin position="17"/>
        <end position="291"/>
    </location>
</feature>
<dbReference type="CDD" id="cd14014">
    <property type="entry name" value="STKc_PknB_like"/>
    <property type="match status" value="1"/>
</dbReference>
<sequence length="588" mass="63176">MIPLTRPVTTPRRFGNYVLLRKLAEGGMAEIFLAKQLGAEGFERDVVIKCMLDHFTQSRDFVSMFLDEARLAARLHHPNIVQISDLGVADNRYYICMEYLAGEDLDAVITASHARGEGVPIAIAARIILSALEGLEFAHSYQEQGQPLGLVHRDISPSNIFVTFQGMVKVLDFGIAKASSRMTQTQPGLLKGKWGYMSPEQARGEQIDARSDLFSLGVTFYELLTVRRVFEKDNEIGVLLALMAQPIPPPSERRPDVPPALDRIVMKALERRPEDRYASAAEMRADLEEFLRVTPSVPGTSQLAHYMQNLFGASHVEQKTKVPSLTELAAILPSAEPEVRRPLQTDLVGLEKTLIRPSDPHGIPVVTAPVSAPALVSPPAPVSTAPARSTGLSAAVGAFAAVLLLALGGGAAWYLRSRPEAPAPGIVTTPPVAQPVVAQPAPTPPPPPVANPPEAAQAAVEPPKPLPEEPAEVAKSPSKGKAKKPTSKKVSVPGQLTTEDLNATMAPHLGKLKQCVDEHAEGIPLGTRVTIVSKVETSGSLSDIEITGTKPLTPSLVQCLKAKMSKVTFPADPLRPRVPIQVPFAIGR</sequence>
<evidence type="ECO:0000259" key="6">
    <source>
        <dbReference type="PROSITE" id="PS50011"/>
    </source>
</evidence>
<keyword evidence="2" id="KW-0547">Nucleotide-binding</keyword>
<dbReference type="GO" id="GO:0004674">
    <property type="term" value="F:protein serine/threonine kinase activity"/>
    <property type="evidence" value="ECO:0007669"/>
    <property type="project" value="TreeGrafter"/>
</dbReference>
<dbReference type="PANTHER" id="PTHR43289">
    <property type="entry name" value="MITOGEN-ACTIVATED PROTEIN KINASE KINASE KINASE 20-RELATED"/>
    <property type="match status" value="1"/>
</dbReference>
<evidence type="ECO:0000256" key="2">
    <source>
        <dbReference type="ARBA" id="ARBA00022741"/>
    </source>
</evidence>
<feature type="compositionally biased region" description="Low complexity" evidence="5">
    <location>
        <begin position="452"/>
        <end position="461"/>
    </location>
</feature>
<dbReference type="STRING" id="394096.DB31_6331"/>
<feature type="compositionally biased region" description="Pro residues" evidence="5">
    <location>
        <begin position="441"/>
        <end position="451"/>
    </location>
</feature>
<dbReference type="EMBL" id="JMCB01000004">
    <property type="protein sequence ID" value="KFE69356.1"/>
    <property type="molecule type" value="Genomic_DNA"/>
</dbReference>
<dbReference type="PANTHER" id="PTHR43289:SF6">
    <property type="entry name" value="SERINE_THREONINE-PROTEIN KINASE NEKL-3"/>
    <property type="match status" value="1"/>
</dbReference>
<name>A0A085WNU3_9BACT</name>
<keyword evidence="8" id="KW-1185">Reference proteome</keyword>
<dbReference type="InterPro" id="IPR011009">
    <property type="entry name" value="Kinase-like_dom_sf"/>
</dbReference>
<protein>
    <recommendedName>
        <fullName evidence="6">Protein kinase domain-containing protein</fullName>
    </recommendedName>
</protein>
<evidence type="ECO:0000313" key="7">
    <source>
        <dbReference type="EMBL" id="KFE69356.1"/>
    </source>
</evidence>
<dbReference type="PATRIC" id="fig|394096.3.peg.2430"/>
<dbReference type="SUPFAM" id="SSF56112">
    <property type="entry name" value="Protein kinase-like (PK-like)"/>
    <property type="match status" value="1"/>
</dbReference>
<evidence type="ECO:0000256" key="5">
    <source>
        <dbReference type="SAM" id="MobiDB-lite"/>
    </source>
</evidence>
<evidence type="ECO:0000256" key="1">
    <source>
        <dbReference type="ARBA" id="ARBA00022679"/>
    </source>
</evidence>
<dbReference type="PROSITE" id="PS00109">
    <property type="entry name" value="PROTEIN_KINASE_TYR"/>
    <property type="match status" value="1"/>
</dbReference>
<organism evidence="7 8">
    <name type="scientific">Hyalangium minutum</name>
    <dbReference type="NCBI Taxonomy" id="394096"/>
    <lineage>
        <taxon>Bacteria</taxon>
        <taxon>Pseudomonadati</taxon>
        <taxon>Myxococcota</taxon>
        <taxon>Myxococcia</taxon>
        <taxon>Myxococcales</taxon>
        <taxon>Cystobacterineae</taxon>
        <taxon>Archangiaceae</taxon>
        <taxon>Hyalangium</taxon>
    </lineage>
</organism>